<gene>
    <name evidence="2" type="ORF">CCMP2556_LOCUS19951</name>
</gene>
<reference evidence="2 3" key="1">
    <citation type="submission" date="2024-02" db="EMBL/GenBank/DDBJ databases">
        <authorList>
            <person name="Chen Y."/>
            <person name="Shah S."/>
            <person name="Dougan E. K."/>
            <person name="Thang M."/>
            <person name="Chan C."/>
        </authorList>
    </citation>
    <scope>NUCLEOTIDE SEQUENCE [LARGE SCALE GENOMIC DNA]</scope>
</reference>
<keyword evidence="1" id="KW-0472">Membrane</keyword>
<keyword evidence="1" id="KW-1133">Transmembrane helix</keyword>
<dbReference type="Proteomes" id="UP001642484">
    <property type="component" value="Unassembled WGS sequence"/>
</dbReference>
<evidence type="ECO:0000256" key="1">
    <source>
        <dbReference type="SAM" id="Phobius"/>
    </source>
</evidence>
<evidence type="ECO:0000313" key="2">
    <source>
        <dbReference type="EMBL" id="CAK9035564.1"/>
    </source>
</evidence>
<keyword evidence="3" id="KW-1185">Reference proteome</keyword>
<accession>A0ABP0L8S5</accession>
<sequence>MLDTCPKLRAYISKHQENLCQTRNFMRGVANGLIQTSVVIIAHASLLHTEVKQLQSNLDALQPAIQDLDADLKNAHHALEVAKNNAQYSTAVQDLLKAVHSVCARAAVILERLDSIIQEVDSSEKEAKQGNLNSAFLLFSGCAAVIGASIAAIGLGAATTVLAEEVTLLRIAGVTGCVSGCVGIAITDETIKLCKQVRSSAQVRHDNIKEMRKDLTSGLAQYYLDKPEAYCAAVCDHDTSKSPIKRERGNPIKEEVDDLLNGLLLERPDKAIDFIANFPKKAELVKHSDLVDRELIVTILKHWRVEEGKPLAWQVERLLKLEQCGCLLQRVLDWEAQLARDVLGDKVGKYDKQTFRKLVTKFHPDRYEGEELMKALNHMRDTFSEQKPARNLFQDQPLQGKGWARSPCNSESINSFWKEMQNAQNVSEQPNDRQRSPPNVECCRIVFGGPRKDVLLANLLLVKASRDVLEKSSAYLEEIIAANEDDDVASKLYKYIELQKLEHELPERVETFKKWLQDTSRLEDFARFTFAT</sequence>
<dbReference type="EMBL" id="CAXAMN010011558">
    <property type="protein sequence ID" value="CAK9035564.1"/>
    <property type="molecule type" value="Genomic_DNA"/>
</dbReference>
<keyword evidence="1" id="KW-0812">Transmembrane</keyword>
<name>A0ABP0L8S5_9DINO</name>
<evidence type="ECO:0000313" key="3">
    <source>
        <dbReference type="Proteomes" id="UP001642484"/>
    </source>
</evidence>
<dbReference type="InterPro" id="IPR036869">
    <property type="entry name" value="J_dom_sf"/>
</dbReference>
<proteinExistence type="predicted"/>
<protein>
    <submittedName>
        <fullName evidence="2">Uncharacterized protein</fullName>
    </submittedName>
</protein>
<feature type="transmembrane region" description="Helical" evidence="1">
    <location>
        <begin position="135"/>
        <end position="162"/>
    </location>
</feature>
<organism evidence="2 3">
    <name type="scientific">Durusdinium trenchii</name>
    <dbReference type="NCBI Taxonomy" id="1381693"/>
    <lineage>
        <taxon>Eukaryota</taxon>
        <taxon>Sar</taxon>
        <taxon>Alveolata</taxon>
        <taxon>Dinophyceae</taxon>
        <taxon>Suessiales</taxon>
        <taxon>Symbiodiniaceae</taxon>
        <taxon>Durusdinium</taxon>
    </lineage>
</organism>
<comment type="caution">
    <text evidence="2">The sequence shown here is derived from an EMBL/GenBank/DDBJ whole genome shotgun (WGS) entry which is preliminary data.</text>
</comment>
<dbReference type="SUPFAM" id="SSF46565">
    <property type="entry name" value="Chaperone J-domain"/>
    <property type="match status" value="1"/>
</dbReference>